<accession>A0A841MEK7</accession>
<organism evidence="2 3">
    <name type="scientific">Algoriphagus iocasae</name>
    <dbReference type="NCBI Taxonomy" id="1836499"/>
    <lineage>
        <taxon>Bacteria</taxon>
        <taxon>Pseudomonadati</taxon>
        <taxon>Bacteroidota</taxon>
        <taxon>Cytophagia</taxon>
        <taxon>Cytophagales</taxon>
        <taxon>Cyclobacteriaceae</taxon>
        <taxon>Algoriphagus</taxon>
    </lineage>
</organism>
<sequence length="168" mass="19416">MKNIIFMWMFCLPMMVNAQNYELNLEARNEVEKLEFLLGEWSGSGWMLNQSREKMTFEQKETVQMKINGTGLLIEGVGTSGGEIIHNALAIITKADGEGKYKFDSFLQSNQHGTFKAELKGDVLYWYPTENVRYVIRINEKGQWFEIGEANVGGNWYQFFEMTLDKSN</sequence>
<reference evidence="2 3" key="1">
    <citation type="submission" date="2020-08" db="EMBL/GenBank/DDBJ databases">
        <title>Genomic Encyclopedia of Type Strains, Phase IV (KMG-IV): sequencing the most valuable type-strain genomes for metagenomic binning, comparative biology and taxonomic classification.</title>
        <authorList>
            <person name="Goeker M."/>
        </authorList>
    </citation>
    <scope>NUCLEOTIDE SEQUENCE [LARGE SCALE GENOMIC DNA]</scope>
    <source>
        <strain evidence="2 3">DSM 102044</strain>
    </source>
</reference>
<keyword evidence="1" id="KW-0732">Signal</keyword>
<gene>
    <name evidence="2" type="ORF">FHS59_002160</name>
</gene>
<dbReference type="AlphaFoldDB" id="A0A841MEK7"/>
<protein>
    <recommendedName>
        <fullName evidence="4">DUF1579 domain-containing protein</fullName>
    </recommendedName>
</protein>
<evidence type="ECO:0000256" key="1">
    <source>
        <dbReference type="SAM" id="SignalP"/>
    </source>
</evidence>
<evidence type="ECO:0000313" key="2">
    <source>
        <dbReference type="EMBL" id="MBB6326532.1"/>
    </source>
</evidence>
<name>A0A841MEK7_9BACT</name>
<feature type="chain" id="PRO_5033054655" description="DUF1579 domain-containing protein" evidence="1">
    <location>
        <begin position="19"/>
        <end position="168"/>
    </location>
</feature>
<keyword evidence="3" id="KW-1185">Reference proteome</keyword>
<feature type="signal peptide" evidence="1">
    <location>
        <begin position="1"/>
        <end position="18"/>
    </location>
</feature>
<evidence type="ECO:0008006" key="4">
    <source>
        <dbReference type="Google" id="ProtNLM"/>
    </source>
</evidence>
<dbReference type="RefSeq" id="WP_184495129.1">
    <property type="nucleotide sequence ID" value="NZ_JACIJO010000002.1"/>
</dbReference>
<dbReference type="EMBL" id="JACIJO010000002">
    <property type="protein sequence ID" value="MBB6326532.1"/>
    <property type="molecule type" value="Genomic_DNA"/>
</dbReference>
<proteinExistence type="predicted"/>
<dbReference type="Proteomes" id="UP000588604">
    <property type="component" value="Unassembled WGS sequence"/>
</dbReference>
<comment type="caution">
    <text evidence="2">The sequence shown here is derived from an EMBL/GenBank/DDBJ whole genome shotgun (WGS) entry which is preliminary data.</text>
</comment>
<evidence type="ECO:0000313" key="3">
    <source>
        <dbReference type="Proteomes" id="UP000588604"/>
    </source>
</evidence>